<dbReference type="AlphaFoldDB" id="A0A5C1NKJ5"/>
<protein>
    <submittedName>
        <fullName evidence="1">Uncharacterized protein</fullName>
    </submittedName>
</protein>
<gene>
    <name evidence="1" type="ORF">E4T21_14460</name>
</gene>
<dbReference type="EMBL" id="CP038437">
    <property type="protein sequence ID" value="QEM82615.1"/>
    <property type="molecule type" value="Genomic_DNA"/>
</dbReference>
<dbReference type="Proteomes" id="UP000324285">
    <property type="component" value="Chromosome"/>
</dbReference>
<proteinExistence type="predicted"/>
<dbReference type="KEGG" id="hbh:E4T21_14460"/>
<dbReference type="RefSeq" id="WP_149285739.1">
    <property type="nucleotide sequence ID" value="NZ_CP038437.2"/>
</dbReference>
<evidence type="ECO:0000313" key="2">
    <source>
        <dbReference type="Proteomes" id="UP000324285"/>
    </source>
</evidence>
<accession>A0A5C1NKJ5</accession>
<sequence length="101" mass="11651">MKVIDHEDQSWFLFEHDGTLLLDVNCSHSFVGYTYLIALNDDELAAYEKGGHEYLSALAHDVHYTAPIVEDSQSPFRGRDLSRQYSELTMEAVRQWRAELS</sequence>
<evidence type="ECO:0000313" key="1">
    <source>
        <dbReference type="EMBL" id="QEM82615.1"/>
    </source>
</evidence>
<name>A0A5C1NKJ5_9GAMM</name>
<dbReference type="OrthoDB" id="1271623at2"/>
<keyword evidence="2" id="KW-1185">Reference proteome</keyword>
<reference evidence="1" key="1">
    <citation type="submission" date="2021-02" db="EMBL/GenBank/DDBJ databases">
        <title>Strain Y2R2, a novel species of the genus Halomonas.</title>
        <authorList>
            <person name="Huang H."/>
        </authorList>
    </citation>
    <scope>NUCLEOTIDE SEQUENCE</scope>
    <source>
        <strain evidence="1">Y2R2</strain>
    </source>
</reference>
<organism evidence="1 2">
    <name type="scientific">Halomonas binhaiensis</name>
    <dbReference type="NCBI Taxonomy" id="2562282"/>
    <lineage>
        <taxon>Bacteria</taxon>
        <taxon>Pseudomonadati</taxon>
        <taxon>Pseudomonadota</taxon>
        <taxon>Gammaproteobacteria</taxon>
        <taxon>Oceanospirillales</taxon>
        <taxon>Halomonadaceae</taxon>
        <taxon>Halomonas</taxon>
    </lineage>
</organism>